<evidence type="ECO:0000256" key="3">
    <source>
        <dbReference type="ARBA" id="ARBA00023274"/>
    </source>
</evidence>
<dbReference type="GO" id="GO:0003735">
    <property type="term" value="F:structural constituent of ribosome"/>
    <property type="evidence" value="ECO:0007669"/>
    <property type="project" value="InterPro"/>
</dbReference>
<comment type="caution">
    <text evidence="7">The sequence shown here is derived from an EMBL/GenBank/DDBJ whole genome shotgun (WGS) entry which is preliminary data.</text>
</comment>
<name>A0AAE1PYQ7_9EUCA</name>
<evidence type="ECO:0000256" key="6">
    <source>
        <dbReference type="RuleBase" id="RU004005"/>
    </source>
</evidence>
<accession>A0AAE1PYQ7</accession>
<protein>
    <recommendedName>
        <fullName evidence="4">Large ribosomal subunit protein uL22m</fullName>
    </recommendedName>
    <alternativeName>
        <fullName evidence="5">39S ribosomal protein L22, mitochondrial</fullName>
    </alternativeName>
</protein>
<dbReference type="InterPro" id="IPR001063">
    <property type="entry name" value="Ribosomal_uL22"/>
</dbReference>
<dbReference type="InterPro" id="IPR036394">
    <property type="entry name" value="Ribosomal_uL22_sf"/>
</dbReference>
<organism evidence="7 8">
    <name type="scientific">Petrolisthes manimaculis</name>
    <dbReference type="NCBI Taxonomy" id="1843537"/>
    <lineage>
        <taxon>Eukaryota</taxon>
        <taxon>Metazoa</taxon>
        <taxon>Ecdysozoa</taxon>
        <taxon>Arthropoda</taxon>
        <taxon>Crustacea</taxon>
        <taxon>Multicrustacea</taxon>
        <taxon>Malacostraca</taxon>
        <taxon>Eumalacostraca</taxon>
        <taxon>Eucarida</taxon>
        <taxon>Decapoda</taxon>
        <taxon>Pleocyemata</taxon>
        <taxon>Anomura</taxon>
        <taxon>Galatheoidea</taxon>
        <taxon>Porcellanidae</taxon>
        <taxon>Petrolisthes</taxon>
    </lineage>
</organism>
<keyword evidence="2 6" id="KW-0689">Ribosomal protein</keyword>
<reference evidence="7" key="1">
    <citation type="submission" date="2023-11" db="EMBL/GenBank/DDBJ databases">
        <title>Genome assemblies of two species of porcelain crab, Petrolisthes cinctipes and Petrolisthes manimaculis (Anomura: Porcellanidae).</title>
        <authorList>
            <person name="Angst P."/>
        </authorList>
    </citation>
    <scope>NUCLEOTIDE SEQUENCE</scope>
    <source>
        <strain evidence="7">PB745_02</strain>
        <tissue evidence="7">Gill</tissue>
    </source>
</reference>
<evidence type="ECO:0000256" key="5">
    <source>
        <dbReference type="ARBA" id="ARBA00035506"/>
    </source>
</evidence>
<dbReference type="PANTHER" id="PTHR13501">
    <property type="entry name" value="CHLOROPLAST 50S RIBOSOMAL PROTEIN L22-RELATED"/>
    <property type="match status" value="1"/>
</dbReference>
<keyword evidence="3 6" id="KW-0687">Ribonucleoprotein</keyword>
<dbReference type="PANTHER" id="PTHR13501:SF8">
    <property type="entry name" value="LARGE RIBOSOMAL SUBUNIT PROTEIN UL22M"/>
    <property type="match status" value="1"/>
</dbReference>
<evidence type="ECO:0000256" key="2">
    <source>
        <dbReference type="ARBA" id="ARBA00022980"/>
    </source>
</evidence>
<gene>
    <name evidence="7" type="ORF">Pmani_012602</name>
</gene>
<dbReference type="AlphaFoldDB" id="A0AAE1PYQ7"/>
<evidence type="ECO:0000256" key="4">
    <source>
        <dbReference type="ARBA" id="ARBA00035286"/>
    </source>
</evidence>
<evidence type="ECO:0000256" key="1">
    <source>
        <dbReference type="ARBA" id="ARBA00009451"/>
    </source>
</evidence>
<sequence length="226" mass="26610">MAAIITKLPGLRTGLVWTATHRPAYQRTGNPLNLYVNLRDRLLHTTSTQQTWTPRREPTHFLKYNKKVYPPTPHGETERPAFICHQKANIKYSPDKMWYVACLVRGMKIDEAIAQLKFVNKKGAVAVQETLEEARELAVQEHCVEFPSNLWVSESFVGKGIVFRGYRRHARKRFGKVEYKHCHYFVTLEEGEPPEHYYWHRRPLTPQEMLEEWLESQRRRIIPGTL</sequence>
<dbReference type="GO" id="GO:0005762">
    <property type="term" value="C:mitochondrial large ribosomal subunit"/>
    <property type="evidence" value="ECO:0007669"/>
    <property type="project" value="TreeGrafter"/>
</dbReference>
<dbReference type="Pfam" id="PF00237">
    <property type="entry name" value="Ribosomal_L22"/>
    <property type="match status" value="1"/>
</dbReference>
<evidence type="ECO:0000313" key="8">
    <source>
        <dbReference type="Proteomes" id="UP001292094"/>
    </source>
</evidence>
<dbReference type="InterPro" id="IPR047867">
    <property type="entry name" value="Ribosomal_uL22_bac/org-type"/>
</dbReference>
<dbReference type="Gene3D" id="3.90.470.10">
    <property type="entry name" value="Ribosomal protein L22/L17"/>
    <property type="match status" value="1"/>
</dbReference>
<dbReference type="EMBL" id="JAWZYT010001039">
    <property type="protein sequence ID" value="KAK4316225.1"/>
    <property type="molecule type" value="Genomic_DNA"/>
</dbReference>
<dbReference type="GO" id="GO:0006412">
    <property type="term" value="P:translation"/>
    <property type="evidence" value="ECO:0007669"/>
    <property type="project" value="InterPro"/>
</dbReference>
<comment type="similarity">
    <text evidence="1 6">Belongs to the universal ribosomal protein uL22 family.</text>
</comment>
<keyword evidence="8" id="KW-1185">Reference proteome</keyword>
<proteinExistence type="inferred from homology"/>
<evidence type="ECO:0000313" key="7">
    <source>
        <dbReference type="EMBL" id="KAK4316225.1"/>
    </source>
</evidence>
<dbReference type="SUPFAM" id="SSF54843">
    <property type="entry name" value="Ribosomal protein L22"/>
    <property type="match status" value="1"/>
</dbReference>
<dbReference type="Proteomes" id="UP001292094">
    <property type="component" value="Unassembled WGS sequence"/>
</dbReference>